<name>Q4FKR3_TRYB2</name>
<gene>
    <name evidence="2" type="ORF">Tb09.v4.0153</name>
</gene>
<evidence type="ECO:0000313" key="2">
    <source>
        <dbReference type="EMBL" id="CAJ16429.1"/>
    </source>
</evidence>
<organism evidence="2">
    <name type="scientific">Trypanosoma brucei brucei (strain 927/4 GUTat10.1)</name>
    <dbReference type="NCBI Taxonomy" id="185431"/>
    <lineage>
        <taxon>Eukaryota</taxon>
        <taxon>Discoba</taxon>
        <taxon>Euglenozoa</taxon>
        <taxon>Kinetoplastea</taxon>
        <taxon>Metakinetoplastina</taxon>
        <taxon>Trypanosomatida</taxon>
        <taxon>Trypanosomatidae</taxon>
        <taxon>Trypanosoma</taxon>
    </lineage>
</organism>
<keyword evidence="1" id="KW-0472">Membrane</keyword>
<reference evidence="2" key="1">
    <citation type="submission" date="2005-06" db="EMBL/GenBank/DDBJ databases">
        <authorList>
            <person name="Lennard N."/>
            <person name="Barron A."/>
            <person name="Clark L."/>
            <person name="Corton C."/>
            <person name="Harris B."/>
            <person name="Line A."/>
            <person name="Berriman M."/>
            <person name="Hertz-Fowler C."/>
            <person name="Renauld H."/>
            <person name="Bohme U."/>
            <person name="Arrowsmith C."/>
            <person name="Cronin C."/>
            <person name="Davies R."/>
            <person name="Doggett J."/>
            <person name="Fraser A."/>
            <person name="Johnson D."/>
            <person name="Larke N."/>
            <person name="Leech V."/>
            <person name="Lord A."/>
            <person name="MacLeod A."/>
            <person name="Norbertczak H."/>
            <person name="Ormand D."/>
            <person name="Quail M."/>
            <person name="Rabbinowitsch E."/>
            <person name="Rajandream M."/>
            <person name="Reitter C."/>
            <person name="Sharp S."/>
            <person name="Woodward J."/>
            <person name="Hall N."/>
            <person name="Melville S.and.Barrell.B."/>
        </authorList>
    </citation>
    <scope>NUCLEOTIDE SEQUENCE</scope>
    <source>
        <strain evidence="2">927/4 GUTat10.1</strain>
    </source>
</reference>
<dbReference type="EMBL" id="CT009751">
    <property type="protein sequence ID" value="CAJ16429.1"/>
    <property type="molecule type" value="Genomic_DNA"/>
</dbReference>
<accession>Q4FKR3</accession>
<protein>
    <submittedName>
        <fullName evidence="2">Uncharacterized protein</fullName>
    </submittedName>
</protein>
<evidence type="ECO:0000256" key="1">
    <source>
        <dbReference type="SAM" id="Phobius"/>
    </source>
</evidence>
<keyword evidence="1" id="KW-0812">Transmembrane</keyword>
<feature type="transmembrane region" description="Helical" evidence="1">
    <location>
        <begin position="63"/>
        <end position="81"/>
    </location>
</feature>
<keyword evidence="1" id="KW-1133">Transmembrane helix</keyword>
<sequence length="215" mass="24321">MKECGPTVAEQQKMVTRYEFIGVLFDHDKQTVLLNAKTIRRIRESAPLEIATIKQMESVVSRMIYAAGVTGEAFFSYYIFFKMMRQRLSLLNRKLVHHSDRVFLPKSVLKLAKQWMSELLKNVAVAPPQVHPSTATLATDATVQGWGWMLFRDTGEILIAGGAWEKAPHMISQGEARAIQLSLLAFRGRFSGPLHICVDNTTVMHIIKETHIQVP</sequence>
<dbReference type="AlphaFoldDB" id="Q4FKR3"/>
<dbReference type="VEuPathDB" id="TriTrypDB:Tb09.v4.0153"/>
<proteinExistence type="predicted"/>